<proteinExistence type="predicted"/>
<dbReference type="EMBL" id="LRBS01000069">
    <property type="protein sequence ID" value="OII76042.1"/>
    <property type="molecule type" value="Genomic_DNA"/>
</dbReference>
<organism evidence="3 4">
    <name type="scientific">Cryptosporidium andersoni</name>
    <dbReference type="NCBI Taxonomy" id="117008"/>
    <lineage>
        <taxon>Eukaryota</taxon>
        <taxon>Sar</taxon>
        <taxon>Alveolata</taxon>
        <taxon>Apicomplexa</taxon>
        <taxon>Conoidasida</taxon>
        <taxon>Coccidia</taxon>
        <taxon>Eucoccidiorida</taxon>
        <taxon>Eimeriorina</taxon>
        <taxon>Cryptosporidiidae</taxon>
        <taxon>Cryptosporidium</taxon>
    </lineage>
</organism>
<keyword evidence="1" id="KW-0812">Transmembrane</keyword>
<evidence type="ECO:0000256" key="1">
    <source>
        <dbReference type="SAM" id="Phobius"/>
    </source>
</evidence>
<reference evidence="3 4" key="1">
    <citation type="submission" date="2016-10" db="EMBL/GenBank/DDBJ databases">
        <title>Reductive evolution of mitochondrial metabolism and differential evolution of invasion-related proteins in Cryptosporidium.</title>
        <authorList>
            <person name="Liu S."/>
            <person name="Roellig D.M."/>
            <person name="Guo Y."/>
            <person name="Li N."/>
            <person name="Frace M.A."/>
            <person name="Tang K."/>
            <person name="Zhang L."/>
            <person name="Feng Y."/>
            <person name="Xiao L."/>
        </authorList>
    </citation>
    <scope>NUCLEOTIDE SEQUENCE [LARGE SCALE GENOMIC DNA]</scope>
    <source>
        <strain evidence="3">30847</strain>
    </source>
</reference>
<keyword evidence="1" id="KW-1133">Transmembrane helix</keyword>
<protein>
    <submittedName>
        <fullName evidence="3">Uncharacterized protein</fullName>
    </submittedName>
</protein>
<comment type="caution">
    <text evidence="3">The sequence shown here is derived from an EMBL/GenBank/DDBJ whole genome shotgun (WGS) entry which is preliminary data.</text>
</comment>
<feature type="chain" id="PRO_5012249943" evidence="2">
    <location>
        <begin position="20"/>
        <end position="855"/>
    </location>
</feature>
<dbReference type="RefSeq" id="XP_067067888.1">
    <property type="nucleotide sequence ID" value="XM_067211028.1"/>
</dbReference>
<sequence length="855" mass="96703">MSILAFILVLIESINYILCKRVRSRDNKLLYKNMSVLSPWGNNYLNMCLSIQCHRVRKHTKWYRFWDLRPNYVYNSINGNERLVQCADCTGFLKKGTLFGGLSICTPEQYGGEFVTPRGWITLASASMPLNRVIKKKSSIELIPNDWKFYDDKATTTLNLGLCSAFDNKRTLIELSIVVVLANIASVTKETPRHRKWFGLVDDSINVKITTINTEHSKYEELGENEYDKHNKYKYKIPDKSLGAEKLPRTWQLSKGHASMYSSSDIIHLEYSGKIHPNQIIQVILTCNNDIMNCNIKDFISCFSVMCRPITTDELILEAAEKSAQNYISKSIATGNVIFQGNLIRNTPPKPQMRFFNQSNMHQATIGNSSLIVASSTVNAGPKQSQQLSKIGVGSSKGVNIQPFTYKVGGFLDKQQIGARNYNPIVQQPKLTLKQELVTQNNPNIIKNLSVVADKHVLIGNPYVTQNKQPIIVDKKPNNMQAMAEKQMIIQKQPIATNKTALTKKFVLLQSLPIIVEKKPAIVVNKKQPVVIEKKPSILEKQEKPITENKSVILQKHPMIVQNLVERKQPVIVVTELLEKENTPKVFLEPSISIAPVESRNSSPKRISIIKGGKFQPEIVKLENQSFLEKLAEVRADSTSLIAKPVYLIPLKSSKKEVVQILKDEIEYSRNNEEDEGYIIKLKDKSSKLDIEGILDPNTLQQNDPSNTESYSEYLELEYQTTKEDQNISEHKKFKLLDRDKYIANYESKVSGSTNNNFRWDPEVISYDCGTNQMSEIISNEIPSSDFISNEESQLNKLSDCDSSSLLSEVEESNMQIPIKGHVETHPTAKVIFGYSLLGGVILCIVLASMKLCML</sequence>
<name>A0A1J4MP49_9CRYT</name>
<gene>
    <name evidence="3" type="ORF">cand_007880</name>
</gene>
<dbReference type="VEuPathDB" id="CryptoDB:cand_007880"/>
<feature type="signal peptide" evidence="2">
    <location>
        <begin position="1"/>
        <end position="19"/>
    </location>
</feature>
<keyword evidence="2" id="KW-0732">Signal</keyword>
<keyword evidence="4" id="KW-1185">Reference proteome</keyword>
<dbReference type="AlphaFoldDB" id="A0A1J4MP49"/>
<evidence type="ECO:0000313" key="3">
    <source>
        <dbReference type="EMBL" id="OII76042.1"/>
    </source>
</evidence>
<accession>A0A1J4MP49</accession>
<feature type="transmembrane region" description="Helical" evidence="1">
    <location>
        <begin position="832"/>
        <end position="853"/>
    </location>
</feature>
<dbReference type="GeneID" id="92364973"/>
<evidence type="ECO:0000256" key="2">
    <source>
        <dbReference type="SAM" id="SignalP"/>
    </source>
</evidence>
<keyword evidence="1" id="KW-0472">Membrane</keyword>
<dbReference type="OrthoDB" id="343211at2759"/>
<evidence type="ECO:0000313" key="4">
    <source>
        <dbReference type="Proteomes" id="UP000186804"/>
    </source>
</evidence>
<dbReference type="Proteomes" id="UP000186804">
    <property type="component" value="Unassembled WGS sequence"/>
</dbReference>